<sequence>MRLCDDETGHLRLFFAVLPTFIGALPPPPSFSPAGGSRRRETLKNAITLLRFETREMQHVLAADRMSYDLSVDEFEEALEALEDILFVLEDLVNIPVPENEPHLFPQQRSRWISFGDAAAHFRRTYSEAQRFNEIMRGIFDARMADTESQVKQPFYQCEEYNSSDDKLAMSELADAKRVSDTTNILLKSLTEETKACQVPHRAHIHLSGFSQPEIDMLMSVCGCNSTGKWHHVSWSCRNHKTSKGFRAPTESICSTLARSWKFKKRLRLQVGHDGTWNCTESSAEDRMKGKIKVPTLKLEELLHTKQETNTSIIRLLKRDKLQLANTVTKSLLCLLGSPLLTDGWRTETIYIAQVLDPLKGVYANNQPYILREITEKMLEYEGAGSESVLHLGVLLWELLFGRRITIIPEDEEDDDEDQNMSLFNALSREEMHSRESCIEKPFLDIIANCLNIYPETELDDQELRSKVYWSILRPLKSYVESYQSELQPKIDDQRAFSPSFHDVLKDKAGQKHSMAFPPFERSEKPSLCAFTHQKVQYSYKELSNHKDTHDIDQPFNLPSLSYESGDNLLYNGFTASLAHPIQTRPSEGNSTPPLGPDDYRIGIVCALYKELLAVRALFDERHQTPKITFEDTNEYALGRLAHHNVVAACLPSGDYGTIPAAQVITHMRRTFPSIRYYLVVGIGGGVPSKQNDICLGDVVVSHPTGGYPGVIQYDRGKDHENDDFERTGSLPPPPRALLNAISHLRADPDLPPAPLQPYIRAISDLRPEYNYPGKEHDPYIGHHRIRTDNNPKVHYGMIASGNQVIKNSQTREHLAQKYNVLCVEMEAAGIVNVAPCLVIRGICDYADAEKNKTWQEYASATAAAYAKLLLSYVRDQGP</sequence>
<feature type="domain" description="DUF7580" evidence="2">
    <location>
        <begin position="177"/>
        <end position="481"/>
    </location>
</feature>
<dbReference type="AlphaFoldDB" id="A0AAD4GSW0"/>
<dbReference type="PANTHER" id="PTHR46082:SF11">
    <property type="entry name" value="AAA+ ATPASE DOMAIN-CONTAINING PROTEIN-RELATED"/>
    <property type="match status" value="1"/>
</dbReference>
<dbReference type="GO" id="GO:0009116">
    <property type="term" value="P:nucleoside metabolic process"/>
    <property type="evidence" value="ECO:0007669"/>
    <property type="project" value="InterPro"/>
</dbReference>
<name>A0AAD4GSW0_ASPNN</name>
<dbReference type="Pfam" id="PF01048">
    <property type="entry name" value="PNP_UDP_1"/>
    <property type="match status" value="1"/>
</dbReference>
<reference evidence="3" key="1">
    <citation type="journal article" date="2019" name="Beilstein J. Org. Chem.">
        <title>Nanangenines: drimane sesquiterpenoids as the dominant metabolite cohort of a novel Australian fungus, Aspergillus nanangensis.</title>
        <authorList>
            <person name="Lacey H.J."/>
            <person name="Gilchrist C.L.M."/>
            <person name="Crombie A."/>
            <person name="Kalaitzis J.A."/>
            <person name="Vuong D."/>
            <person name="Rutledge P.J."/>
            <person name="Turner P."/>
            <person name="Pitt J.I."/>
            <person name="Lacey E."/>
            <person name="Chooi Y.H."/>
            <person name="Piggott A.M."/>
        </authorList>
    </citation>
    <scope>NUCLEOTIDE SEQUENCE</scope>
    <source>
        <strain evidence="3">MST-FP2251</strain>
    </source>
</reference>
<dbReference type="Proteomes" id="UP001194746">
    <property type="component" value="Unassembled WGS sequence"/>
</dbReference>
<evidence type="ECO:0000259" key="1">
    <source>
        <dbReference type="Pfam" id="PF01048"/>
    </source>
</evidence>
<evidence type="ECO:0000313" key="4">
    <source>
        <dbReference type="Proteomes" id="UP001194746"/>
    </source>
</evidence>
<evidence type="ECO:0000259" key="2">
    <source>
        <dbReference type="Pfam" id="PF24476"/>
    </source>
</evidence>
<dbReference type="PANTHER" id="PTHR46082">
    <property type="entry name" value="ATP/GTP-BINDING PROTEIN-RELATED"/>
    <property type="match status" value="1"/>
</dbReference>
<dbReference type="Pfam" id="PF24476">
    <property type="entry name" value="DUF7580"/>
    <property type="match status" value="1"/>
</dbReference>
<dbReference type="SUPFAM" id="SSF53167">
    <property type="entry name" value="Purine and uridine phosphorylases"/>
    <property type="match status" value="1"/>
</dbReference>
<accession>A0AAD4GSW0</accession>
<dbReference type="InterPro" id="IPR035994">
    <property type="entry name" value="Nucleoside_phosphorylase_sf"/>
</dbReference>
<comment type="caution">
    <text evidence="3">The sequence shown here is derived from an EMBL/GenBank/DDBJ whole genome shotgun (WGS) entry which is preliminary data.</text>
</comment>
<reference evidence="3" key="2">
    <citation type="submission" date="2020-02" db="EMBL/GenBank/DDBJ databases">
        <authorList>
            <person name="Gilchrist C.L.M."/>
            <person name="Chooi Y.-H."/>
        </authorList>
    </citation>
    <scope>NUCLEOTIDE SEQUENCE</scope>
    <source>
        <strain evidence="3">MST-FP2251</strain>
    </source>
</reference>
<dbReference type="GO" id="GO:0003824">
    <property type="term" value="F:catalytic activity"/>
    <property type="evidence" value="ECO:0007669"/>
    <property type="project" value="InterPro"/>
</dbReference>
<dbReference type="Gene3D" id="3.40.50.1580">
    <property type="entry name" value="Nucleoside phosphorylase domain"/>
    <property type="match status" value="1"/>
</dbReference>
<evidence type="ECO:0008006" key="5">
    <source>
        <dbReference type="Google" id="ProtNLM"/>
    </source>
</evidence>
<dbReference type="InterPro" id="IPR056002">
    <property type="entry name" value="DUF7580"/>
</dbReference>
<gene>
    <name evidence="3" type="ORF">FE257_011045</name>
</gene>
<keyword evidence="4" id="KW-1185">Reference proteome</keyword>
<dbReference type="InterPro" id="IPR000845">
    <property type="entry name" value="Nucleoside_phosphorylase_d"/>
</dbReference>
<feature type="domain" description="Nucleoside phosphorylase" evidence="1">
    <location>
        <begin position="601"/>
        <end position="868"/>
    </location>
</feature>
<protein>
    <recommendedName>
        <fullName evidence="5">Nucleoside phosphorylase domain-containing protein</fullName>
    </recommendedName>
</protein>
<proteinExistence type="predicted"/>
<dbReference type="InterPro" id="IPR053137">
    <property type="entry name" value="NLR-like"/>
</dbReference>
<organism evidence="3 4">
    <name type="scientific">Aspergillus nanangensis</name>
    <dbReference type="NCBI Taxonomy" id="2582783"/>
    <lineage>
        <taxon>Eukaryota</taxon>
        <taxon>Fungi</taxon>
        <taxon>Dikarya</taxon>
        <taxon>Ascomycota</taxon>
        <taxon>Pezizomycotina</taxon>
        <taxon>Eurotiomycetes</taxon>
        <taxon>Eurotiomycetidae</taxon>
        <taxon>Eurotiales</taxon>
        <taxon>Aspergillaceae</taxon>
        <taxon>Aspergillus</taxon>
        <taxon>Aspergillus subgen. Circumdati</taxon>
    </lineage>
</organism>
<dbReference type="EMBL" id="VCAU01000071">
    <property type="protein sequence ID" value="KAF9886798.1"/>
    <property type="molecule type" value="Genomic_DNA"/>
</dbReference>
<evidence type="ECO:0000313" key="3">
    <source>
        <dbReference type="EMBL" id="KAF9886798.1"/>
    </source>
</evidence>
<dbReference type="CDD" id="cd09008">
    <property type="entry name" value="MTAN"/>
    <property type="match status" value="1"/>
</dbReference>